<name>A0A1J4KYX0_9EUKA</name>
<dbReference type="AlphaFoldDB" id="A0A1J4KYX0"/>
<comment type="caution">
    <text evidence="6">The sequence shown here is derived from an EMBL/GenBank/DDBJ whole genome shotgun (WGS) entry which is preliminary data.</text>
</comment>
<dbReference type="InterPro" id="IPR016024">
    <property type="entry name" value="ARM-type_fold"/>
</dbReference>
<dbReference type="SUPFAM" id="SSF48371">
    <property type="entry name" value="ARM repeat"/>
    <property type="match status" value="1"/>
</dbReference>
<proteinExistence type="predicted"/>
<dbReference type="EMBL" id="MLAK01000111">
    <property type="protein sequence ID" value="OHT16451.1"/>
    <property type="molecule type" value="Genomic_DNA"/>
</dbReference>
<dbReference type="InterPro" id="IPR011009">
    <property type="entry name" value="Kinase-like_dom_sf"/>
</dbReference>
<dbReference type="GO" id="GO:0004674">
    <property type="term" value="F:protein serine/threonine kinase activity"/>
    <property type="evidence" value="ECO:0007669"/>
    <property type="project" value="TreeGrafter"/>
</dbReference>
<organism evidence="6 7">
    <name type="scientific">Tritrichomonas foetus</name>
    <dbReference type="NCBI Taxonomy" id="1144522"/>
    <lineage>
        <taxon>Eukaryota</taxon>
        <taxon>Metamonada</taxon>
        <taxon>Parabasalia</taxon>
        <taxon>Tritrichomonadida</taxon>
        <taxon>Tritrichomonadidae</taxon>
        <taxon>Tritrichomonas</taxon>
    </lineage>
</organism>
<feature type="domain" description="Protein kinase" evidence="5">
    <location>
        <begin position="226"/>
        <end position="484"/>
    </location>
</feature>
<keyword evidence="2 3" id="KW-0067">ATP-binding</keyword>
<sequence>MSNSKSDSQSTQDIIAETTSTANLLFPLAQESFVYRASIAYILQNIKSFIAAIQPFHSSELEPLEKQALQRFIGIVNHFAGVLPLLNKQKWMDNVINWPSVHIHSYIDDFRKTLVEICQQLNLDSGHVIKYDSMQDAVNKNADFQHLKKVLCEAREKAISITNSVDVQQTIEVRLKSIQSHLPKTKNNGKIQHHPSSENLPLSDLQQRMDKELSIFKDYDIPCDDLRLDVALGCGGFGTVFKATRLSTSELLAVKEVRSDKLSMSTWASLYSEVATMADLRHRYVLELVGAHIKEPYRIITRFCPGKSLFDRLHRSQSHLTPQRLTMLAYQVAEGMRFLHAHGIVHRDLKTMNILLDENDAAKIADFGLAGMMKDKDEALIGGVGTPHYTAPEVLERKRYGPKVDTYSYGVILWEMASRQIPFRDKTHQEIYDHVVTHSWRLPLNNSMPDPLKKLINRCWSQNPSDRPEFSEIVDLFENGKIFFRGCEKFNRSSLETPELCPPLDINYLTTILSNPSDSNFPKVVNFLEQHIDSNIKGILHKANIISHYNAQSPNTPSILLIAKEVLDQKEFPQFFEDSGNSIIQEILSLNHSPSLIAAAKFCLKVPDQFFSLIKDYVPQFVERMERPGLGPFVIRLLARLDTEEIKQFKSQIVEFITPTGILQVNDQNTLNAMCKLIPIIADKLTNLQFEYCIPLIEMDYDCPSSLIQLLIDKTNQSSVVRLLHAVVRAAARTDVTDCLIRVLRHCGPSDLRKVAKNYEVFDQIQKLLEEKKSVETALLLLFSLSTDEEIPPLLANHPLLHSVLQLEGHTAQRLQIFTALFSVEQFCSDTTISDGVLKLLVSSLDDERLTDYSMKLIGALSSHQSGCMLISGNGMLSLFSQMFLSSAAIDVSTALTILSNIATKLQNQEIPQLSLIISILMQDLIYSVTNKSDILQTLINLIKLSPNSVQEHDLQNSVLPLLSQRQEPVIIVLVLKLFDECEMPKLKNFYQQIAQKIFNILSMESMMYPELLSAAIGLITSIAMQYDLHQFIEQTDLIEFFTDIANQITEYEEIYANITNCIYYLNNGDAEPNEEDCNELPNFIQNHVVKPVTHEANNPEQEPSNSFESSKENEFFAPDQLEMPESDTETESNTEADTNVASNTNAEQNNCEPETIEEEEIIDNIDELEVVVNIGTHDFEDHEFQDRSFNSSQQQEEESQSNSTTRSSTTTYSTSERPENQGGIIIKQKKNSSDDEYSSNSNESSSGSSSSESESQSQSESSDDSEKSSDEE</sequence>
<evidence type="ECO:0000256" key="4">
    <source>
        <dbReference type="SAM" id="MobiDB-lite"/>
    </source>
</evidence>
<gene>
    <name evidence="6" type="ORF">TRFO_02715</name>
</gene>
<dbReference type="InterPro" id="IPR008271">
    <property type="entry name" value="Ser/Thr_kinase_AS"/>
</dbReference>
<dbReference type="SMART" id="SM00220">
    <property type="entry name" value="S_TKc"/>
    <property type="match status" value="1"/>
</dbReference>
<evidence type="ECO:0000256" key="3">
    <source>
        <dbReference type="PROSITE-ProRule" id="PRU10141"/>
    </source>
</evidence>
<evidence type="ECO:0000256" key="1">
    <source>
        <dbReference type="ARBA" id="ARBA00022741"/>
    </source>
</evidence>
<evidence type="ECO:0000313" key="7">
    <source>
        <dbReference type="Proteomes" id="UP000179807"/>
    </source>
</evidence>
<dbReference type="GeneID" id="94825565"/>
<dbReference type="PANTHER" id="PTHR44329">
    <property type="entry name" value="SERINE/THREONINE-PROTEIN KINASE TNNI3K-RELATED"/>
    <property type="match status" value="1"/>
</dbReference>
<dbReference type="InterPro" id="IPR051681">
    <property type="entry name" value="Ser/Thr_Kinases-Pseudokinases"/>
</dbReference>
<dbReference type="Pfam" id="PF00069">
    <property type="entry name" value="Pkinase"/>
    <property type="match status" value="1"/>
</dbReference>
<dbReference type="GO" id="GO:0005524">
    <property type="term" value="F:ATP binding"/>
    <property type="evidence" value="ECO:0007669"/>
    <property type="project" value="UniProtKB-UniRule"/>
</dbReference>
<evidence type="ECO:0000256" key="2">
    <source>
        <dbReference type="ARBA" id="ARBA00022840"/>
    </source>
</evidence>
<dbReference type="InterPro" id="IPR017441">
    <property type="entry name" value="Protein_kinase_ATP_BS"/>
</dbReference>
<evidence type="ECO:0000259" key="5">
    <source>
        <dbReference type="PROSITE" id="PS50011"/>
    </source>
</evidence>
<feature type="compositionally biased region" description="Low complexity" evidence="4">
    <location>
        <begin position="1201"/>
        <end position="1216"/>
    </location>
</feature>
<dbReference type="OrthoDB" id="10261027at2759"/>
<keyword evidence="1 3" id="KW-0547">Nucleotide-binding</keyword>
<feature type="compositionally biased region" description="Low complexity" evidence="4">
    <location>
        <begin position="1239"/>
        <end position="1261"/>
    </location>
</feature>
<dbReference type="PROSITE" id="PS00107">
    <property type="entry name" value="PROTEIN_KINASE_ATP"/>
    <property type="match status" value="1"/>
</dbReference>
<accession>A0A1J4KYX0</accession>
<dbReference type="InterPro" id="IPR000719">
    <property type="entry name" value="Prot_kinase_dom"/>
</dbReference>
<dbReference type="InterPro" id="IPR011989">
    <property type="entry name" value="ARM-like"/>
</dbReference>
<dbReference type="RefSeq" id="XP_068369587.1">
    <property type="nucleotide sequence ID" value="XM_068490861.1"/>
</dbReference>
<dbReference type="VEuPathDB" id="TrichDB:TRFO_02715"/>
<dbReference type="PROSITE" id="PS00108">
    <property type="entry name" value="PROTEIN_KINASE_ST"/>
    <property type="match status" value="1"/>
</dbReference>
<dbReference type="Gene3D" id="1.25.10.10">
    <property type="entry name" value="Leucine-rich Repeat Variant"/>
    <property type="match status" value="1"/>
</dbReference>
<protein>
    <submittedName>
        <fullName evidence="6">TKL family protein kinase</fullName>
    </submittedName>
</protein>
<dbReference type="PROSITE" id="PS50011">
    <property type="entry name" value="PROTEIN_KINASE_DOM"/>
    <property type="match status" value="1"/>
</dbReference>
<dbReference type="Gene3D" id="3.30.200.20">
    <property type="entry name" value="Phosphorylase Kinase, domain 1"/>
    <property type="match status" value="1"/>
</dbReference>
<dbReference type="Proteomes" id="UP000179807">
    <property type="component" value="Unassembled WGS sequence"/>
</dbReference>
<feature type="region of interest" description="Disordered" evidence="4">
    <location>
        <begin position="1186"/>
        <end position="1273"/>
    </location>
</feature>
<evidence type="ECO:0000313" key="6">
    <source>
        <dbReference type="EMBL" id="OHT16451.1"/>
    </source>
</evidence>
<keyword evidence="6" id="KW-0808">Transferase</keyword>
<dbReference type="SUPFAM" id="SSF56112">
    <property type="entry name" value="Protein kinase-like (PK-like)"/>
    <property type="match status" value="1"/>
</dbReference>
<feature type="compositionally biased region" description="Acidic residues" evidence="4">
    <location>
        <begin position="1123"/>
        <end position="1135"/>
    </location>
</feature>
<keyword evidence="7" id="KW-1185">Reference proteome</keyword>
<feature type="compositionally biased region" description="Polar residues" evidence="4">
    <location>
        <begin position="1136"/>
        <end position="1147"/>
    </location>
</feature>
<feature type="region of interest" description="Disordered" evidence="4">
    <location>
        <begin position="1120"/>
        <end position="1155"/>
    </location>
</feature>
<dbReference type="Gene3D" id="1.10.510.10">
    <property type="entry name" value="Transferase(Phosphotransferase) domain 1"/>
    <property type="match status" value="1"/>
</dbReference>
<keyword evidence="6" id="KW-0418">Kinase</keyword>
<reference evidence="6" key="1">
    <citation type="submission" date="2016-10" db="EMBL/GenBank/DDBJ databases">
        <authorList>
            <person name="Benchimol M."/>
            <person name="Almeida L.G."/>
            <person name="Vasconcelos A.T."/>
            <person name="Perreira-Neves A."/>
            <person name="Rosa I.A."/>
            <person name="Tasca T."/>
            <person name="Bogo M.R."/>
            <person name="de Souza W."/>
        </authorList>
    </citation>
    <scope>NUCLEOTIDE SEQUENCE [LARGE SCALE GENOMIC DNA]</scope>
    <source>
        <strain evidence="6">K</strain>
    </source>
</reference>
<feature type="binding site" evidence="3">
    <location>
        <position position="255"/>
    </location>
    <ligand>
        <name>ATP</name>
        <dbReference type="ChEBI" id="CHEBI:30616"/>
    </ligand>
</feature>
<dbReference type="CDD" id="cd13999">
    <property type="entry name" value="STKc_MAP3K-like"/>
    <property type="match status" value="1"/>
</dbReference>